<dbReference type="Pfam" id="PF03446">
    <property type="entry name" value="NAD_binding_2"/>
    <property type="match status" value="1"/>
</dbReference>
<dbReference type="PANTHER" id="PTHR22981">
    <property type="entry name" value="3-HYDROXYISOBUTYRATE DEHYDROGENASE-RELATED"/>
    <property type="match status" value="1"/>
</dbReference>
<dbReference type="GO" id="GO:0016616">
    <property type="term" value="F:oxidoreductase activity, acting on the CH-OH group of donors, NAD or NADP as acceptor"/>
    <property type="evidence" value="ECO:0007669"/>
    <property type="project" value="TreeGrafter"/>
</dbReference>
<dbReference type="InterPro" id="IPR029752">
    <property type="entry name" value="D-isomer_DH_CS1"/>
</dbReference>
<comment type="caution">
    <text evidence="7">The sequence shown here is derived from an EMBL/GenBank/DDBJ whole genome shotgun (WGS) entry which is preliminary data.</text>
</comment>
<sequence length="297" mass="30353">MTATIAVVGLGRLGATVARRLVEAGHRVSGFDVSADAAGHARGLGVQVAGSCPEALRGAETVITVLPDAAVVEAAAPEILAAAEPGSCWLEMSSSHPETTRALAARAAEHGIALLDIPVAGGVAGAEKGVLTVMAAGPAALVERTRPVLEVFGQRIIHISERPGDGDVAKTINNLLAAANLAAASEGLALGLAAGLDVDILLDVLNASSATSFATTTQIPTFARAGEYSARFTIGQYAKDARVALDVAHRHGMEPAMLTRAHDLWNALADDGHAGEDYTRITPLTAEASGVEWPERG</sequence>
<dbReference type="PROSITE" id="PS00065">
    <property type="entry name" value="D_2_HYDROXYACID_DH_1"/>
    <property type="match status" value="1"/>
</dbReference>
<reference evidence="7" key="1">
    <citation type="journal article" date="2014" name="Int. J. Syst. Evol. Microbiol.">
        <title>Complete genome sequence of Corynebacterium casei LMG S-19264T (=DSM 44701T), isolated from a smear-ripened cheese.</title>
        <authorList>
            <consortium name="US DOE Joint Genome Institute (JGI-PGF)"/>
            <person name="Walter F."/>
            <person name="Albersmeier A."/>
            <person name="Kalinowski J."/>
            <person name="Ruckert C."/>
        </authorList>
    </citation>
    <scope>NUCLEOTIDE SEQUENCE</scope>
    <source>
        <strain evidence="7">JCM 4477</strain>
    </source>
</reference>
<dbReference type="PIRSF" id="PIRSF000103">
    <property type="entry name" value="HIBADH"/>
    <property type="match status" value="1"/>
</dbReference>
<evidence type="ECO:0000259" key="6">
    <source>
        <dbReference type="Pfam" id="PF14833"/>
    </source>
</evidence>
<dbReference type="PANTHER" id="PTHR22981:SF7">
    <property type="entry name" value="3-HYDROXYISOBUTYRATE DEHYDROGENASE, MITOCHONDRIAL"/>
    <property type="match status" value="1"/>
</dbReference>
<keyword evidence="2" id="KW-0560">Oxidoreductase</keyword>
<dbReference type="EMBL" id="BNBI01000008">
    <property type="protein sequence ID" value="GHF09932.1"/>
    <property type="molecule type" value="Genomic_DNA"/>
</dbReference>
<dbReference type="GO" id="GO:0051287">
    <property type="term" value="F:NAD binding"/>
    <property type="evidence" value="ECO:0007669"/>
    <property type="project" value="InterPro"/>
</dbReference>
<dbReference type="SUPFAM" id="SSF48179">
    <property type="entry name" value="6-phosphogluconate dehydrogenase C-terminal domain-like"/>
    <property type="match status" value="1"/>
</dbReference>
<dbReference type="GO" id="GO:0050661">
    <property type="term" value="F:NADP binding"/>
    <property type="evidence" value="ECO:0007669"/>
    <property type="project" value="InterPro"/>
</dbReference>
<evidence type="ECO:0000259" key="5">
    <source>
        <dbReference type="Pfam" id="PF03446"/>
    </source>
</evidence>
<evidence type="ECO:0000313" key="8">
    <source>
        <dbReference type="Proteomes" id="UP000630718"/>
    </source>
</evidence>
<accession>A0A919AIV5</accession>
<dbReference type="InterPro" id="IPR015815">
    <property type="entry name" value="HIBADH-related"/>
</dbReference>
<keyword evidence="3" id="KW-0520">NAD</keyword>
<dbReference type="SUPFAM" id="SSF51735">
    <property type="entry name" value="NAD(P)-binding Rossmann-fold domains"/>
    <property type="match status" value="1"/>
</dbReference>
<dbReference type="InterPro" id="IPR013328">
    <property type="entry name" value="6PGD_dom2"/>
</dbReference>
<dbReference type="AlphaFoldDB" id="A0A919AIV5"/>
<dbReference type="RefSeq" id="WP_190205571.1">
    <property type="nucleotide sequence ID" value="NZ_BNBI01000008.1"/>
</dbReference>
<keyword evidence="8" id="KW-1185">Reference proteome</keyword>
<evidence type="ECO:0000256" key="2">
    <source>
        <dbReference type="ARBA" id="ARBA00023002"/>
    </source>
</evidence>
<evidence type="ECO:0000256" key="4">
    <source>
        <dbReference type="PIRSR" id="PIRSR000103-1"/>
    </source>
</evidence>
<gene>
    <name evidence="7" type="primary">mmsB</name>
    <name evidence="7" type="ORF">GCM10018772_38580</name>
</gene>
<protein>
    <submittedName>
        <fullName evidence="7">3-hydroxyisobutyrate dehydrogenase</fullName>
    </submittedName>
</protein>
<evidence type="ECO:0000256" key="1">
    <source>
        <dbReference type="ARBA" id="ARBA00009080"/>
    </source>
</evidence>
<feature type="domain" description="6-phosphogluconate dehydrogenase NADP-binding" evidence="5">
    <location>
        <begin position="4"/>
        <end position="158"/>
    </location>
</feature>
<organism evidence="7 8">
    <name type="scientific">Streptomyces fumanus</name>
    <dbReference type="NCBI Taxonomy" id="67302"/>
    <lineage>
        <taxon>Bacteria</taxon>
        <taxon>Bacillati</taxon>
        <taxon>Actinomycetota</taxon>
        <taxon>Actinomycetes</taxon>
        <taxon>Kitasatosporales</taxon>
        <taxon>Streptomycetaceae</taxon>
        <taxon>Streptomyces</taxon>
    </lineage>
</organism>
<dbReference type="Pfam" id="PF14833">
    <property type="entry name" value="NAD_binding_11"/>
    <property type="match status" value="1"/>
</dbReference>
<dbReference type="InterPro" id="IPR036291">
    <property type="entry name" value="NAD(P)-bd_dom_sf"/>
</dbReference>
<dbReference type="InterPro" id="IPR006115">
    <property type="entry name" value="6PGDH_NADP-bd"/>
</dbReference>
<proteinExistence type="inferred from homology"/>
<dbReference type="Gene3D" id="3.40.50.720">
    <property type="entry name" value="NAD(P)-binding Rossmann-like Domain"/>
    <property type="match status" value="1"/>
</dbReference>
<feature type="domain" description="3-hydroxyisobutyrate dehydrogenase-like NAD-binding" evidence="6">
    <location>
        <begin position="164"/>
        <end position="281"/>
    </location>
</feature>
<dbReference type="Gene3D" id="1.10.1040.10">
    <property type="entry name" value="N-(1-d-carboxylethyl)-l-norvaline Dehydrogenase, domain 2"/>
    <property type="match status" value="1"/>
</dbReference>
<name>A0A919AIV5_9ACTN</name>
<evidence type="ECO:0000256" key="3">
    <source>
        <dbReference type="ARBA" id="ARBA00023027"/>
    </source>
</evidence>
<evidence type="ECO:0000313" key="7">
    <source>
        <dbReference type="EMBL" id="GHF09932.1"/>
    </source>
</evidence>
<reference evidence="7" key="2">
    <citation type="submission" date="2020-09" db="EMBL/GenBank/DDBJ databases">
        <authorList>
            <person name="Sun Q."/>
            <person name="Ohkuma M."/>
        </authorList>
    </citation>
    <scope>NUCLEOTIDE SEQUENCE</scope>
    <source>
        <strain evidence="7">JCM 4477</strain>
    </source>
</reference>
<dbReference type="Proteomes" id="UP000630718">
    <property type="component" value="Unassembled WGS sequence"/>
</dbReference>
<dbReference type="InterPro" id="IPR008927">
    <property type="entry name" value="6-PGluconate_DH-like_C_sf"/>
</dbReference>
<comment type="similarity">
    <text evidence="1">Belongs to the HIBADH-related family.</text>
</comment>
<feature type="active site" evidence="4">
    <location>
        <position position="170"/>
    </location>
</feature>
<dbReference type="InterPro" id="IPR029154">
    <property type="entry name" value="HIBADH-like_NADP-bd"/>
</dbReference>